<name>A0AC61N9B9_9FIRM</name>
<organism evidence="1 2">
    <name type="scientific">Aristaeella hokkaidonensis</name>
    <dbReference type="NCBI Taxonomy" id="3046382"/>
    <lineage>
        <taxon>Bacteria</taxon>
        <taxon>Bacillati</taxon>
        <taxon>Bacillota</taxon>
        <taxon>Clostridia</taxon>
        <taxon>Eubacteriales</taxon>
        <taxon>Aristaeellaceae</taxon>
        <taxon>Aristaeella</taxon>
    </lineage>
</organism>
<gene>
    <name evidence="1" type="ORF">JYE49_07335</name>
</gene>
<protein>
    <submittedName>
        <fullName evidence="1">4Fe-4S dicluster domain-containing protein</fullName>
    </submittedName>
</protein>
<evidence type="ECO:0000313" key="1">
    <source>
        <dbReference type="EMBL" id="QUC68491.1"/>
    </source>
</evidence>
<keyword evidence="2" id="KW-1185">Reference proteome</keyword>
<dbReference type="Proteomes" id="UP000682782">
    <property type="component" value="Chromosome"/>
</dbReference>
<proteinExistence type="predicted"/>
<evidence type="ECO:0000313" key="2">
    <source>
        <dbReference type="Proteomes" id="UP000682782"/>
    </source>
</evidence>
<sequence length="431" mass="47704">MEQKRFHSVRLEGDKCRGCTNCLKRCPTEAIRVRGGRAHIIDERCIDCGECIRVCGYHAKVAVTDPLSSISGFKYKIALPAPSLYGQFQNLKSISQVLNGLKQMGFDDAFEVARGADVVSRAIRERLKNPDLPRPVISSACPAIVRLIQVRFPDLLDHIVDVRQPMEVAAMIAKREYARSHGVKEEEIGCFFITPCPAKVTAIRRPIGHAKSAVDGAISVLEIYGLLSSQIRNAPVDISLETASDLGVGWARSGGECNAVSPENSMSVDGIENCIHVLEEIEDNRLKHLEFFEGAACTGGCVGGPLNFENNYVARSNVRRLASRDQNPELNVDNGMMTKYPLYDDLSILPNSAMKLDEDLMEAMRKMERIDKIYKELPGFDCGSCGSPTCRTFAEDVVQGVATKMDCIHMMKEQLRVMAQQMVDLAKTTRE</sequence>
<reference evidence="1" key="1">
    <citation type="submission" date="2021-01" db="EMBL/GenBank/DDBJ databases">
        <title>Complete genome sequence of Clostridiales bacterium R-7.</title>
        <authorList>
            <person name="Mahoney-Kurpe S.C."/>
            <person name="Palevich N."/>
            <person name="Koike S."/>
            <person name="Moon C.D."/>
            <person name="Attwood G.T."/>
        </authorList>
    </citation>
    <scope>NUCLEOTIDE SEQUENCE</scope>
    <source>
        <strain evidence="1">R-7</strain>
    </source>
</reference>
<accession>A0AC61N9B9</accession>
<dbReference type="EMBL" id="CP068393">
    <property type="protein sequence ID" value="QUC68491.1"/>
    <property type="molecule type" value="Genomic_DNA"/>
</dbReference>